<dbReference type="InterPro" id="IPR019819">
    <property type="entry name" value="Carboxylesterase_B_CS"/>
</dbReference>
<feature type="signal peptide" evidence="3">
    <location>
        <begin position="1"/>
        <end position="18"/>
    </location>
</feature>
<dbReference type="Gene3D" id="3.40.50.1820">
    <property type="entry name" value="alpha/beta hydrolase"/>
    <property type="match status" value="1"/>
</dbReference>
<dbReference type="PROSITE" id="PS00941">
    <property type="entry name" value="CARBOXYLESTERASE_B_2"/>
    <property type="match status" value="1"/>
</dbReference>
<dbReference type="OrthoDB" id="408631at2759"/>
<evidence type="ECO:0000256" key="3">
    <source>
        <dbReference type="SAM" id="SignalP"/>
    </source>
</evidence>
<dbReference type="STRING" id="2070753.A0A3A2ZRL4"/>
<dbReference type="PANTHER" id="PTHR43142">
    <property type="entry name" value="CARBOXYLIC ESTER HYDROLASE"/>
    <property type="match status" value="1"/>
</dbReference>
<dbReference type="InterPro" id="IPR019826">
    <property type="entry name" value="Carboxylesterase_B_AS"/>
</dbReference>
<dbReference type="AlphaFoldDB" id="A0A3A2ZRL4"/>
<organism evidence="5 6">
    <name type="scientific">Aspergillus sclerotialis</name>
    <dbReference type="NCBI Taxonomy" id="2070753"/>
    <lineage>
        <taxon>Eukaryota</taxon>
        <taxon>Fungi</taxon>
        <taxon>Dikarya</taxon>
        <taxon>Ascomycota</taxon>
        <taxon>Pezizomycotina</taxon>
        <taxon>Eurotiomycetes</taxon>
        <taxon>Eurotiomycetidae</taxon>
        <taxon>Eurotiales</taxon>
        <taxon>Aspergillaceae</taxon>
        <taxon>Aspergillus</taxon>
        <taxon>Aspergillus subgen. Polypaecilum</taxon>
    </lineage>
</organism>
<feature type="chain" id="PRO_5017340187" evidence="3">
    <location>
        <begin position="19"/>
        <end position="727"/>
    </location>
</feature>
<keyword evidence="2" id="KW-0378">Hydrolase</keyword>
<dbReference type="InterPro" id="IPR029058">
    <property type="entry name" value="AB_hydrolase_fold"/>
</dbReference>
<protein>
    <submittedName>
        <fullName evidence="5">Cholinesterase</fullName>
    </submittedName>
</protein>
<proteinExistence type="inferred from homology"/>
<keyword evidence="6" id="KW-1185">Reference proteome</keyword>
<evidence type="ECO:0000256" key="2">
    <source>
        <dbReference type="ARBA" id="ARBA00022801"/>
    </source>
</evidence>
<feature type="domain" description="Carboxylesterase type B" evidence="4">
    <location>
        <begin position="176"/>
        <end position="662"/>
    </location>
</feature>
<evidence type="ECO:0000313" key="6">
    <source>
        <dbReference type="Proteomes" id="UP000266188"/>
    </source>
</evidence>
<evidence type="ECO:0000259" key="4">
    <source>
        <dbReference type="Pfam" id="PF00135"/>
    </source>
</evidence>
<dbReference type="GO" id="GO:0016787">
    <property type="term" value="F:hydrolase activity"/>
    <property type="evidence" value="ECO:0007669"/>
    <property type="project" value="UniProtKB-KW"/>
</dbReference>
<accession>A0A3A2ZRL4</accession>
<dbReference type="PROSITE" id="PS00122">
    <property type="entry name" value="CARBOXYLESTERASE_B_1"/>
    <property type="match status" value="1"/>
</dbReference>
<dbReference type="Pfam" id="PF00135">
    <property type="entry name" value="COesterase"/>
    <property type="match status" value="1"/>
</dbReference>
<name>A0A3A2ZRL4_9EURO</name>
<evidence type="ECO:0000313" key="5">
    <source>
        <dbReference type="EMBL" id="RJE25340.1"/>
    </source>
</evidence>
<keyword evidence="3" id="KW-0732">Signal</keyword>
<gene>
    <name evidence="5" type="ORF">PHISCL_02303</name>
</gene>
<comment type="caution">
    <text evidence="5">The sequence shown here is derived from an EMBL/GenBank/DDBJ whole genome shotgun (WGS) entry which is preliminary data.</text>
</comment>
<evidence type="ECO:0000256" key="1">
    <source>
        <dbReference type="ARBA" id="ARBA00005964"/>
    </source>
</evidence>
<comment type="similarity">
    <text evidence="1">Belongs to the type-B carboxylesterase/lipase family.</text>
</comment>
<dbReference type="InterPro" id="IPR002018">
    <property type="entry name" value="CarbesteraseB"/>
</dbReference>
<dbReference type="SUPFAM" id="SSF53474">
    <property type="entry name" value="alpha/beta-Hydrolases"/>
    <property type="match status" value="1"/>
</dbReference>
<dbReference type="PANTHER" id="PTHR43142:SF6">
    <property type="entry name" value="PUTATIVE (AFU_ORTHOLOGUE AFUA_7G01710)-RELATED"/>
    <property type="match status" value="1"/>
</dbReference>
<sequence length="727" mass="78995">MHLPKVLGALAFALPALAAPTARGTHSRSSTLQILNYNDLSANNNGTTAVLVRSEQSRSDAHAQCASIGERLYPFSSAPQANRTELHYQLDYLVFNQDLPRDASLWVADKAGQCMAYSSQLKQVVNVPCDSKHPALCTSSVPPTADKDRTPVPLSNLPFEFDGYSVTGYRDARSFRFLGLPFADPPVDELRFAPPQPYSGPKQGLDATKYSASCIQSASSFGTLNNGGISEDCLYLNIYTPVLPVQGDQSSSSRPVAVYFYGGAFKEGSASLVDYDGGNFASRNDVIVVTVNYRVGALGYMSTGNLTTGSYGTRDQIMALKWVNRHIAAFGGDPDQITIFGQSAGGQSVVALLSSSAAKGLFSGAIVQSAPLDLPWYTREVYHELVAPEIAKAVGCDDDADEKDMLSCLRSVPATNYLDNSTDFKGALDSVSKDVSKNYLHVSSLLAEIEPFMPVIDDTDSGVIDDQFNNLLKSSSLPNYVPTMFTTVTDEAYLYVDQQVPELGSTTAGLDIIFSLAYPHDLSKKLVDSGVFPVNKSSPDGTRNAAADALTYSEWTCPQAHLLNLTATADRSFPSLYEVEIGQGHVQTTEDVPKICSPNNDYNASCHTSDVLLVWGNLNSKTMAVDPYYSEKDLHHSQMMNDIYGSFFRTHDPNPNVDWLKARGPAYQATLGVFGDNRFEIKEYSSGEKSLSLLDMPPRLMENPGLSDKCAVFTEYGYTFQHAKLTG</sequence>
<dbReference type="Proteomes" id="UP000266188">
    <property type="component" value="Unassembled WGS sequence"/>
</dbReference>
<dbReference type="EMBL" id="MVGC01000050">
    <property type="protein sequence ID" value="RJE25340.1"/>
    <property type="molecule type" value="Genomic_DNA"/>
</dbReference>
<reference evidence="6" key="1">
    <citation type="submission" date="2017-02" db="EMBL/GenBank/DDBJ databases">
        <authorList>
            <person name="Tafer H."/>
            <person name="Lopandic K."/>
        </authorList>
    </citation>
    <scope>NUCLEOTIDE SEQUENCE [LARGE SCALE GENOMIC DNA]</scope>
    <source>
        <strain evidence="6">CBS 366.77</strain>
    </source>
</reference>